<sequence length="828" mass="92757">MAPPVCPGNDITILDEVLDGYQCRECQTCPAGEGLSVNCGDVITSQTPVKCLPCVLGETYSGGNQAGACKTCQTCDEYRETIKTCTLTSNAECGNCTQRAYFDNTVGRCKPCSPCCNDGEDILEAGCQVPGVAANMQCTFARSEKCSKVAVRNVSISPSPTQHPTPSSSVGIPWPTTTYPTTKNLDEPSGLSASAATSSYWIAAGAGVAVAFLVFLVFLAIFYYRRKRKYQERETGLSVEEIERLEPGQSNETETNDREPLTVAPPALEPSTPPVEETDQIPLSIQDSQLPSRIDTTDFKTCESYVDPLVILSLEDYKETATAPSETVTDLVEPSPQTREQMTEFWNKHSTAQSVEEMMLDSKAEVLTQHEQPEVLGMLPSVKEKDVLELGAGIGRFTGDIAEEAHHVTAVDFMQSFIDKNRKNNGAKFDNIDFVCADVTKLDLPKDSYDVIFSNWLLMYLSDEEVKKLAQNMLHWLRDGGHLFFRESCYHSSGDMKNSDNPTVYRTPVNYTDLFSAVKQPQSNGDISVFEVITKRAVEAYTKHKRNKHQFSWLWNKVSFKNGSKGTRLQEFLDTNQYNNAGILMYQRIFGEGFVTPGGMATTKEFAGCLNLQEEQEVLDLGCGPGGSTFYLADTFRAYVLGMDLSANMINFAFQAYEQSNKTSLVQFEVSDCTKREFQAARFDAVYSRDTILHIEDKKSLFTNILHWLKPGGQLLITDYCCCPGEHSEQFKTYQEQRQYHLIDIESYGQLLRKVGFEEVSVEDRTNQFGEILECELKNFEKTKDEFVKDFSEEDYSSILSSWSNKLSRCRDGEQRWGLFYARKPVSS</sequence>
<dbReference type="EMBL" id="CALNXK010000063">
    <property type="protein sequence ID" value="CAH3139939.1"/>
    <property type="molecule type" value="Genomic_DNA"/>
</dbReference>
<dbReference type="Gene3D" id="2.10.50.10">
    <property type="entry name" value="Tumor Necrosis Factor Receptor, subunit A, domain 2"/>
    <property type="match status" value="1"/>
</dbReference>
<keyword evidence="4" id="KW-0808">Transferase</keyword>
<evidence type="ECO:0000256" key="4">
    <source>
        <dbReference type="ARBA" id="ARBA00022679"/>
    </source>
</evidence>
<keyword evidence="11" id="KW-0812">Transmembrane</keyword>
<organism evidence="13 14">
    <name type="scientific">Porites lobata</name>
    <dbReference type="NCBI Taxonomy" id="104759"/>
    <lineage>
        <taxon>Eukaryota</taxon>
        <taxon>Metazoa</taxon>
        <taxon>Cnidaria</taxon>
        <taxon>Anthozoa</taxon>
        <taxon>Hexacorallia</taxon>
        <taxon>Scleractinia</taxon>
        <taxon>Fungiina</taxon>
        <taxon>Poritidae</taxon>
        <taxon>Porites</taxon>
    </lineage>
</organism>
<dbReference type="Pfam" id="PF13847">
    <property type="entry name" value="Methyltransf_31"/>
    <property type="match status" value="1"/>
</dbReference>
<comment type="catalytic activity">
    <reaction evidence="7">
        <text>phosphoethanolamine + S-adenosyl-L-methionine = N-methylethanolamine phosphate + S-adenosyl-L-homocysteine + H(+)</text>
        <dbReference type="Rhea" id="RHEA:20365"/>
        <dbReference type="ChEBI" id="CHEBI:15378"/>
        <dbReference type="ChEBI" id="CHEBI:57781"/>
        <dbReference type="ChEBI" id="CHEBI:57856"/>
        <dbReference type="ChEBI" id="CHEBI:58190"/>
        <dbReference type="ChEBI" id="CHEBI:59789"/>
        <dbReference type="EC" id="2.1.1.103"/>
    </reaction>
    <physiologicalReaction direction="left-to-right" evidence="7">
        <dbReference type="Rhea" id="RHEA:20366"/>
    </physiologicalReaction>
</comment>
<accession>A0ABN8PF92</accession>
<keyword evidence="11" id="KW-0472">Membrane</keyword>
<dbReference type="InterPro" id="IPR025714">
    <property type="entry name" value="Methyltranfer_dom"/>
</dbReference>
<gene>
    <name evidence="13" type="ORF">PLOB_00040919</name>
</gene>
<dbReference type="InterPro" id="IPR001368">
    <property type="entry name" value="TNFR/NGFR_Cys_rich_reg"/>
</dbReference>
<keyword evidence="9" id="KW-1015">Disulfide bond</keyword>
<feature type="disulfide bond" evidence="9">
    <location>
        <begin position="75"/>
        <end position="93"/>
    </location>
</feature>
<evidence type="ECO:0000259" key="12">
    <source>
        <dbReference type="PROSITE" id="PS50050"/>
    </source>
</evidence>
<evidence type="ECO:0000256" key="9">
    <source>
        <dbReference type="PROSITE-ProRule" id="PRU00206"/>
    </source>
</evidence>
<feature type="domain" description="TNFR-Cys" evidence="12">
    <location>
        <begin position="53"/>
        <end position="93"/>
    </location>
</feature>
<evidence type="ECO:0000256" key="8">
    <source>
        <dbReference type="ARBA" id="ARBA00047841"/>
    </source>
</evidence>
<evidence type="ECO:0000256" key="7">
    <source>
        <dbReference type="ARBA" id="ARBA00047622"/>
    </source>
</evidence>
<dbReference type="CDD" id="cd02440">
    <property type="entry name" value="AdoMet_MTases"/>
    <property type="match status" value="2"/>
</dbReference>
<dbReference type="SUPFAM" id="SSF53335">
    <property type="entry name" value="S-adenosyl-L-methionine-dependent methyltransferases"/>
    <property type="match status" value="2"/>
</dbReference>
<feature type="repeat" description="TNFR-Cys" evidence="9">
    <location>
        <begin position="53"/>
        <end position="93"/>
    </location>
</feature>
<dbReference type="PROSITE" id="PS00652">
    <property type="entry name" value="TNFR_NGFR_1"/>
    <property type="match status" value="1"/>
</dbReference>
<dbReference type="PROSITE" id="PS50050">
    <property type="entry name" value="TNFR_NGFR_2"/>
    <property type="match status" value="1"/>
</dbReference>
<dbReference type="InterPro" id="IPR041698">
    <property type="entry name" value="Methyltransf_25"/>
</dbReference>
<evidence type="ECO:0000256" key="1">
    <source>
        <dbReference type="ARBA" id="ARBA00004969"/>
    </source>
</evidence>
<feature type="region of interest" description="Disordered" evidence="10">
    <location>
        <begin position="241"/>
        <end position="285"/>
    </location>
</feature>
<evidence type="ECO:0000256" key="10">
    <source>
        <dbReference type="SAM" id="MobiDB-lite"/>
    </source>
</evidence>
<name>A0ABN8PF92_9CNID</name>
<comment type="catalytic activity">
    <reaction evidence="6">
        <text>N,N-dimethylethanolamine phosphate + S-adenosyl-L-methionine = phosphocholine + S-adenosyl-L-homocysteine + H(+)</text>
        <dbReference type="Rhea" id="RHEA:25325"/>
        <dbReference type="ChEBI" id="CHEBI:15378"/>
        <dbReference type="ChEBI" id="CHEBI:57856"/>
        <dbReference type="ChEBI" id="CHEBI:58641"/>
        <dbReference type="ChEBI" id="CHEBI:59789"/>
        <dbReference type="ChEBI" id="CHEBI:295975"/>
        <dbReference type="EC" id="2.1.1.103"/>
    </reaction>
    <physiologicalReaction direction="left-to-right" evidence="6">
        <dbReference type="Rhea" id="RHEA:25326"/>
    </physiologicalReaction>
</comment>
<dbReference type="Pfam" id="PF13649">
    <property type="entry name" value="Methyltransf_25"/>
    <property type="match status" value="1"/>
</dbReference>
<keyword evidence="3" id="KW-0489">Methyltransferase</keyword>
<evidence type="ECO:0000256" key="3">
    <source>
        <dbReference type="ARBA" id="ARBA00022603"/>
    </source>
</evidence>
<evidence type="ECO:0000256" key="6">
    <source>
        <dbReference type="ARBA" id="ARBA00047619"/>
    </source>
</evidence>
<evidence type="ECO:0000256" key="5">
    <source>
        <dbReference type="ARBA" id="ARBA00035674"/>
    </source>
</evidence>
<comment type="catalytic activity">
    <reaction evidence="8">
        <text>N-methylethanolamine phosphate + S-adenosyl-L-methionine = N,N-dimethylethanolamine phosphate + S-adenosyl-L-homocysteine + H(+)</text>
        <dbReference type="Rhea" id="RHEA:25321"/>
        <dbReference type="ChEBI" id="CHEBI:15378"/>
        <dbReference type="ChEBI" id="CHEBI:57781"/>
        <dbReference type="ChEBI" id="CHEBI:57856"/>
        <dbReference type="ChEBI" id="CHEBI:58641"/>
        <dbReference type="ChEBI" id="CHEBI:59789"/>
        <dbReference type="EC" id="2.1.1.103"/>
    </reaction>
    <physiologicalReaction direction="left-to-right" evidence="8">
        <dbReference type="Rhea" id="RHEA:25322"/>
    </physiologicalReaction>
</comment>
<proteinExistence type="predicted"/>
<keyword evidence="11" id="KW-1133">Transmembrane helix</keyword>
<dbReference type="PANTHER" id="PTHR44307:SF2">
    <property type="entry name" value="PHOSPHOETHANOLAMINE METHYLTRANSFERASE ISOFORM X1"/>
    <property type="match status" value="1"/>
</dbReference>
<feature type="transmembrane region" description="Helical" evidence="11">
    <location>
        <begin position="200"/>
        <end position="224"/>
    </location>
</feature>
<protein>
    <recommendedName>
        <fullName evidence="5">phosphoethanolamine N-methyltransferase</fullName>
        <ecNumber evidence="5">2.1.1.103</ecNumber>
    </recommendedName>
</protein>
<comment type="pathway">
    <text evidence="1">Phospholipid metabolism; phosphatidylcholine biosynthesis.</text>
</comment>
<feature type="disulfide bond" evidence="9">
    <location>
        <begin position="72"/>
        <end position="85"/>
    </location>
</feature>
<feature type="disulfide bond" evidence="9">
    <location>
        <begin position="54"/>
        <end position="69"/>
    </location>
</feature>
<evidence type="ECO:0000313" key="13">
    <source>
        <dbReference type="EMBL" id="CAH3139939.1"/>
    </source>
</evidence>
<evidence type="ECO:0000313" key="14">
    <source>
        <dbReference type="Proteomes" id="UP001159405"/>
    </source>
</evidence>
<reference evidence="13 14" key="1">
    <citation type="submission" date="2022-05" db="EMBL/GenBank/DDBJ databases">
        <authorList>
            <consortium name="Genoscope - CEA"/>
            <person name="William W."/>
        </authorList>
    </citation>
    <scope>NUCLEOTIDE SEQUENCE [LARGE SCALE GENOMIC DNA]</scope>
</reference>
<comment type="caution">
    <text evidence="13">The sequence shown here is derived from an EMBL/GenBank/DDBJ whole genome shotgun (WGS) entry which is preliminary data.</text>
</comment>
<evidence type="ECO:0000256" key="11">
    <source>
        <dbReference type="SAM" id="Phobius"/>
    </source>
</evidence>
<dbReference type="InterPro" id="IPR029063">
    <property type="entry name" value="SAM-dependent_MTases_sf"/>
</dbReference>
<dbReference type="EC" id="2.1.1.103" evidence="5"/>
<keyword evidence="14" id="KW-1185">Reference proteome</keyword>
<dbReference type="Proteomes" id="UP001159405">
    <property type="component" value="Unassembled WGS sequence"/>
</dbReference>
<evidence type="ECO:0000256" key="2">
    <source>
        <dbReference type="ARBA" id="ARBA00005189"/>
    </source>
</evidence>
<dbReference type="Gene3D" id="3.40.50.150">
    <property type="entry name" value="Vaccinia Virus protein VP39"/>
    <property type="match status" value="2"/>
</dbReference>
<dbReference type="PANTHER" id="PTHR44307">
    <property type="entry name" value="PHOSPHOETHANOLAMINE METHYLTRANSFERASE"/>
    <property type="match status" value="1"/>
</dbReference>
<comment type="pathway">
    <text evidence="2">Lipid metabolism.</text>
</comment>